<accession>A0A9E8SE45</accession>
<keyword evidence="2" id="KW-1185">Reference proteome</keyword>
<proteinExistence type="predicted"/>
<organism evidence="1 2">
    <name type="scientific">Lacinutrix neustonica</name>
    <dbReference type="NCBI Taxonomy" id="2980107"/>
    <lineage>
        <taxon>Bacteria</taxon>
        <taxon>Pseudomonadati</taxon>
        <taxon>Bacteroidota</taxon>
        <taxon>Flavobacteriia</taxon>
        <taxon>Flavobacteriales</taxon>
        <taxon>Flavobacteriaceae</taxon>
        <taxon>Lacinutrix</taxon>
    </lineage>
</organism>
<dbReference type="Proteomes" id="UP001164705">
    <property type="component" value="Chromosome"/>
</dbReference>
<gene>
    <name evidence="1" type="ORF">N7U66_03605</name>
</gene>
<dbReference type="AlphaFoldDB" id="A0A9E8SE45"/>
<dbReference type="EMBL" id="CP113088">
    <property type="protein sequence ID" value="WAC02766.1"/>
    <property type="molecule type" value="Genomic_DNA"/>
</dbReference>
<evidence type="ECO:0000313" key="2">
    <source>
        <dbReference type="Proteomes" id="UP001164705"/>
    </source>
</evidence>
<sequence>MASDKFDNELLPLLSDCSLFSVVFEQLKSTANDTDTITDMSTLILKFIYLVLNNN</sequence>
<protein>
    <submittedName>
        <fullName evidence="1">Uncharacterized protein</fullName>
    </submittedName>
</protein>
<name>A0A9E8SE45_9FLAO</name>
<reference evidence="1" key="1">
    <citation type="submission" date="2022-11" db="EMBL/GenBank/DDBJ databases">
        <title>Lacinutrix neustonica HL-RS19T sp. nov., isolated from the surface microlayer sample of brackish Lake Shihwa.</title>
        <authorList>
            <person name="Choi J.Y."/>
            <person name="Hwang C.Y."/>
        </authorList>
    </citation>
    <scope>NUCLEOTIDE SEQUENCE</scope>
    <source>
        <strain evidence="1">HL-RS19</strain>
    </source>
</reference>
<dbReference type="KEGG" id="lnu:N7U66_03605"/>
<evidence type="ECO:0000313" key="1">
    <source>
        <dbReference type="EMBL" id="WAC02766.1"/>
    </source>
</evidence>
<dbReference type="RefSeq" id="WP_267677365.1">
    <property type="nucleotide sequence ID" value="NZ_CP113088.1"/>
</dbReference>